<name>A0ABS3CRT6_9ALTE</name>
<evidence type="ECO:0008006" key="4">
    <source>
        <dbReference type="Google" id="ProtNLM"/>
    </source>
</evidence>
<evidence type="ECO:0000313" key="2">
    <source>
        <dbReference type="EMBL" id="MBN7819828.1"/>
    </source>
</evidence>
<dbReference type="RefSeq" id="WP_206593669.1">
    <property type="nucleotide sequence ID" value="NZ_JAFKCS010000006.1"/>
</dbReference>
<sequence>MGKKCVKPLAMVVMLACSATVFASERPDHYQGQTAESLEQALANLTTYNAKLKTVLEKSELSLQDMAHIHELTYSLENALQRVDVELDSLAATLEEVHLSSEKAHGEQVKTQGEKYLKHAETLLQSGR</sequence>
<gene>
    <name evidence="2" type="ORF">J0A65_08120</name>
</gene>
<evidence type="ECO:0000256" key="1">
    <source>
        <dbReference type="SAM" id="SignalP"/>
    </source>
</evidence>
<organism evidence="2 3">
    <name type="scientific">Bowmanella yangjiangensis</name>
    <dbReference type="NCBI Taxonomy" id="2811230"/>
    <lineage>
        <taxon>Bacteria</taxon>
        <taxon>Pseudomonadati</taxon>
        <taxon>Pseudomonadota</taxon>
        <taxon>Gammaproteobacteria</taxon>
        <taxon>Alteromonadales</taxon>
        <taxon>Alteromonadaceae</taxon>
        <taxon>Bowmanella</taxon>
    </lineage>
</organism>
<feature type="signal peptide" evidence="1">
    <location>
        <begin position="1"/>
        <end position="23"/>
    </location>
</feature>
<feature type="chain" id="PRO_5045289742" description="Soluble cytochrome b562" evidence="1">
    <location>
        <begin position="24"/>
        <end position="128"/>
    </location>
</feature>
<keyword evidence="3" id="KW-1185">Reference proteome</keyword>
<protein>
    <recommendedName>
        <fullName evidence="4">Soluble cytochrome b562</fullName>
    </recommendedName>
</protein>
<dbReference type="EMBL" id="JAFKCS010000006">
    <property type="protein sequence ID" value="MBN7819828.1"/>
    <property type="molecule type" value="Genomic_DNA"/>
</dbReference>
<dbReference type="Pfam" id="PF20531">
    <property type="entry name" value="DUF6746"/>
    <property type="match status" value="1"/>
</dbReference>
<dbReference type="InterPro" id="IPR046634">
    <property type="entry name" value="DUF6746"/>
</dbReference>
<accession>A0ABS3CRT6</accession>
<keyword evidence="1" id="KW-0732">Signal</keyword>
<comment type="caution">
    <text evidence="2">The sequence shown here is derived from an EMBL/GenBank/DDBJ whole genome shotgun (WGS) entry which is preliminary data.</text>
</comment>
<proteinExistence type="predicted"/>
<dbReference type="Proteomes" id="UP000663992">
    <property type="component" value="Unassembled WGS sequence"/>
</dbReference>
<evidence type="ECO:0000313" key="3">
    <source>
        <dbReference type="Proteomes" id="UP000663992"/>
    </source>
</evidence>
<reference evidence="2 3" key="1">
    <citation type="submission" date="2021-03" db="EMBL/GenBank/DDBJ databases">
        <title>novel species isolated from a fishpond in China.</title>
        <authorList>
            <person name="Lu H."/>
            <person name="Cai Z."/>
        </authorList>
    </citation>
    <scope>NUCLEOTIDE SEQUENCE [LARGE SCALE GENOMIC DNA]</scope>
    <source>
        <strain evidence="2 3">Y57</strain>
    </source>
</reference>